<accession>A0A6P6YEC1</accession>
<proteinExistence type="predicted"/>
<sequence>MWRGFGAETDSEPLPAQRSYFRPRIQSISGVLAMTKQRLFTMAPRDDPDQSLPAHTASIHPVTAMNHHHSHHSHHLNLNDPYLLNGALGLLGARCPSPARSSYGDIMSFSRSVSARPSIDSQTAHAIYV</sequence>
<dbReference type="Proteomes" id="UP000515146">
    <property type="component" value="Unplaced"/>
</dbReference>
<reference evidence="2" key="1">
    <citation type="submission" date="2025-08" db="UniProtKB">
        <authorList>
            <consortium name="RefSeq"/>
        </authorList>
    </citation>
    <scope>IDENTIFICATION</scope>
    <source>
        <strain evidence="2">Airmid</strain>
    </source>
</reference>
<dbReference type="OrthoDB" id="6492338at2759"/>
<dbReference type="RefSeq" id="XP_027203099.1">
    <property type="nucleotide sequence ID" value="XM_027347298.1"/>
</dbReference>
<dbReference type="OMA" id="YFRPRIQ"/>
<evidence type="ECO:0000313" key="1">
    <source>
        <dbReference type="Proteomes" id="UP000515146"/>
    </source>
</evidence>
<gene>
    <name evidence="2" type="primary">LOC113796994</name>
</gene>
<dbReference type="InParanoid" id="A0A6P6YEC1"/>
<organism evidence="1 2">
    <name type="scientific">Dermatophagoides pteronyssinus</name>
    <name type="common">European house dust mite</name>
    <dbReference type="NCBI Taxonomy" id="6956"/>
    <lineage>
        <taxon>Eukaryota</taxon>
        <taxon>Metazoa</taxon>
        <taxon>Ecdysozoa</taxon>
        <taxon>Arthropoda</taxon>
        <taxon>Chelicerata</taxon>
        <taxon>Arachnida</taxon>
        <taxon>Acari</taxon>
        <taxon>Acariformes</taxon>
        <taxon>Sarcoptiformes</taxon>
        <taxon>Astigmata</taxon>
        <taxon>Psoroptidia</taxon>
        <taxon>Analgoidea</taxon>
        <taxon>Pyroglyphidae</taxon>
        <taxon>Dermatophagoidinae</taxon>
        <taxon>Dermatophagoides</taxon>
    </lineage>
</organism>
<name>A0A6P6YEC1_DERPT</name>
<keyword evidence="1" id="KW-1185">Reference proteome</keyword>
<dbReference type="AlphaFoldDB" id="A0A6P6YEC1"/>
<dbReference type="KEGG" id="dpte:113796994"/>
<protein>
    <submittedName>
        <fullName evidence="2">Uncharacterized protein LOC113796994</fullName>
    </submittedName>
</protein>
<evidence type="ECO:0000313" key="2">
    <source>
        <dbReference type="RefSeq" id="XP_027203099.1"/>
    </source>
</evidence>